<dbReference type="PANTHER" id="PTHR30485">
    <property type="entry name" value="NI/FE-HYDROGENASE 1 B-TYPE CYTOCHROME SUBUNIT"/>
    <property type="match status" value="1"/>
</dbReference>
<dbReference type="SUPFAM" id="SSF81342">
    <property type="entry name" value="Transmembrane di-heme cytochromes"/>
    <property type="match status" value="1"/>
</dbReference>
<dbReference type="Pfam" id="PF01292">
    <property type="entry name" value="Ni_hydr_CYTB"/>
    <property type="match status" value="1"/>
</dbReference>
<dbReference type="Gene3D" id="1.20.950.20">
    <property type="entry name" value="Transmembrane di-heme cytochromes, Chain C"/>
    <property type="match status" value="1"/>
</dbReference>
<keyword evidence="2" id="KW-1003">Cell membrane</keyword>
<gene>
    <name evidence="8" type="ORF">Ga0061067_10835</name>
</gene>
<proteinExistence type="predicted"/>
<dbReference type="GO" id="GO:0020037">
    <property type="term" value="F:heme binding"/>
    <property type="evidence" value="ECO:0007669"/>
    <property type="project" value="TreeGrafter"/>
</dbReference>
<organism evidence="8 9">
    <name type="scientific">Pannonibacter indicus</name>
    <dbReference type="NCBI Taxonomy" id="466044"/>
    <lineage>
        <taxon>Bacteria</taxon>
        <taxon>Pseudomonadati</taxon>
        <taxon>Pseudomonadota</taxon>
        <taxon>Alphaproteobacteria</taxon>
        <taxon>Hyphomicrobiales</taxon>
        <taxon>Stappiaceae</taxon>
        <taxon>Pannonibacter</taxon>
    </lineage>
</organism>
<keyword evidence="9" id="KW-1185">Reference proteome</keyword>
<evidence type="ECO:0000256" key="6">
    <source>
        <dbReference type="SAM" id="Phobius"/>
    </source>
</evidence>
<name>A0A0K6I3D7_9HYPH</name>
<keyword evidence="5 6" id="KW-0472">Membrane</keyword>
<feature type="transmembrane region" description="Helical" evidence="6">
    <location>
        <begin position="54"/>
        <end position="71"/>
    </location>
</feature>
<dbReference type="InterPro" id="IPR016174">
    <property type="entry name" value="Di-haem_cyt_TM"/>
</dbReference>
<dbReference type="InterPro" id="IPR051542">
    <property type="entry name" value="Hydrogenase_cytochrome"/>
</dbReference>
<evidence type="ECO:0000259" key="7">
    <source>
        <dbReference type="Pfam" id="PF01292"/>
    </source>
</evidence>
<dbReference type="EMBL" id="CYHE01000008">
    <property type="protein sequence ID" value="CUA97645.1"/>
    <property type="molecule type" value="Genomic_DNA"/>
</dbReference>
<evidence type="ECO:0000313" key="9">
    <source>
        <dbReference type="Proteomes" id="UP000183900"/>
    </source>
</evidence>
<evidence type="ECO:0000256" key="3">
    <source>
        <dbReference type="ARBA" id="ARBA00022692"/>
    </source>
</evidence>
<sequence>MHTPHSSLSSGATAPEETVRVWDPFVRLFHWSLVGLFATAWLTGDEVQWVHEPVGYVIGGLIAARVLWGLFGSRHARFRDFIYRPATVAGFLLDSLKGRAKRYIGHNPAGGMMVIALILTIAGICTTGYMQTTDMWWGVRWVKEVHETLATLALVLVGLHVAGVVFASWEHRENLVKAMITGRKRREP</sequence>
<dbReference type="InterPro" id="IPR011577">
    <property type="entry name" value="Cyt_b561_bac/Ni-Hgenase"/>
</dbReference>
<evidence type="ECO:0000256" key="5">
    <source>
        <dbReference type="ARBA" id="ARBA00023136"/>
    </source>
</evidence>
<evidence type="ECO:0000313" key="8">
    <source>
        <dbReference type="EMBL" id="CUA97645.1"/>
    </source>
</evidence>
<dbReference type="PANTHER" id="PTHR30485:SF2">
    <property type="entry name" value="BLL0597 PROTEIN"/>
    <property type="match status" value="1"/>
</dbReference>
<feature type="domain" description="Cytochrome b561 bacterial/Ni-hydrogenase" evidence="7">
    <location>
        <begin position="21"/>
        <end position="182"/>
    </location>
</feature>
<dbReference type="AlphaFoldDB" id="A0A0K6I3D7"/>
<keyword evidence="4 6" id="KW-1133">Transmembrane helix</keyword>
<evidence type="ECO:0000256" key="2">
    <source>
        <dbReference type="ARBA" id="ARBA00022475"/>
    </source>
</evidence>
<dbReference type="GO" id="GO:0005886">
    <property type="term" value="C:plasma membrane"/>
    <property type="evidence" value="ECO:0007669"/>
    <property type="project" value="UniProtKB-SubCell"/>
</dbReference>
<dbReference type="RefSeq" id="WP_055456080.1">
    <property type="nucleotide sequence ID" value="NZ_CYHE01000008.1"/>
</dbReference>
<evidence type="ECO:0000256" key="4">
    <source>
        <dbReference type="ARBA" id="ARBA00022989"/>
    </source>
</evidence>
<dbReference type="GO" id="GO:0022904">
    <property type="term" value="P:respiratory electron transport chain"/>
    <property type="evidence" value="ECO:0007669"/>
    <property type="project" value="InterPro"/>
</dbReference>
<protein>
    <submittedName>
        <fullName evidence="8">Cytochrome b</fullName>
    </submittedName>
</protein>
<feature type="transmembrane region" description="Helical" evidence="6">
    <location>
        <begin position="109"/>
        <end position="129"/>
    </location>
</feature>
<evidence type="ECO:0000256" key="1">
    <source>
        <dbReference type="ARBA" id="ARBA00004651"/>
    </source>
</evidence>
<accession>A0A0K6I3D7</accession>
<dbReference type="Proteomes" id="UP000183900">
    <property type="component" value="Unassembled WGS sequence"/>
</dbReference>
<reference evidence="9" key="1">
    <citation type="submission" date="2015-08" db="EMBL/GenBank/DDBJ databases">
        <authorList>
            <person name="Varghese N."/>
        </authorList>
    </citation>
    <scope>NUCLEOTIDE SEQUENCE [LARGE SCALE GENOMIC DNA]</scope>
    <source>
        <strain evidence="9">DSM 23407</strain>
    </source>
</reference>
<dbReference type="OrthoDB" id="196472at2"/>
<feature type="transmembrane region" description="Helical" evidence="6">
    <location>
        <begin position="149"/>
        <end position="169"/>
    </location>
</feature>
<comment type="subcellular location">
    <subcellularLocation>
        <location evidence="1">Cell membrane</location>
        <topology evidence="1">Multi-pass membrane protein</topology>
    </subcellularLocation>
</comment>
<dbReference type="GO" id="GO:0009055">
    <property type="term" value="F:electron transfer activity"/>
    <property type="evidence" value="ECO:0007669"/>
    <property type="project" value="InterPro"/>
</dbReference>
<keyword evidence="3 6" id="KW-0812">Transmembrane</keyword>